<accession>A0AAD5DUP8</accession>
<feature type="region of interest" description="Disordered" evidence="2">
    <location>
        <begin position="51"/>
        <end position="103"/>
    </location>
</feature>
<keyword evidence="1" id="KW-0694">RNA-binding</keyword>
<dbReference type="AlphaFoldDB" id="A0AAD5DUP8"/>
<name>A0AAD5DUP8_9CHLO</name>
<evidence type="ECO:0000256" key="1">
    <source>
        <dbReference type="PROSITE-ProRule" id="PRU00117"/>
    </source>
</evidence>
<dbReference type="GO" id="GO:0003723">
    <property type="term" value="F:RNA binding"/>
    <property type="evidence" value="ECO:0007669"/>
    <property type="project" value="UniProtKB-UniRule"/>
</dbReference>
<dbReference type="Pfam" id="PF10469">
    <property type="entry name" value="AKAP7_NLS"/>
    <property type="match status" value="1"/>
</dbReference>
<protein>
    <recommendedName>
        <fullName evidence="3">K Homology domain-containing protein</fullName>
    </recommendedName>
</protein>
<dbReference type="Pfam" id="PF00013">
    <property type="entry name" value="KH_1"/>
    <property type="match status" value="1"/>
</dbReference>
<dbReference type="PROSITE" id="PS50084">
    <property type="entry name" value="KH_TYPE_1"/>
    <property type="match status" value="1"/>
</dbReference>
<feature type="compositionally biased region" description="Low complexity" evidence="2">
    <location>
        <begin position="378"/>
        <end position="391"/>
    </location>
</feature>
<feature type="region of interest" description="Disordered" evidence="2">
    <location>
        <begin position="360"/>
        <end position="394"/>
    </location>
</feature>
<organism evidence="4 5">
    <name type="scientific">Chlorella ohadii</name>
    <dbReference type="NCBI Taxonomy" id="2649997"/>
    <lineage>
        <taxon>Eukaryota</taxon>
        <taxon>Viridiplantae</taxon>
        <taxon>Chlorophyta</taxon>
        <taxon>core chlorophytes</taxon>
        <taxon>Trebouxiophyceae</taxon>
        <taxon>Chlorellales</taxon>
        <taxon>Chlorellaceae</taxon>
        <taxon>Chlorella clade</taxon>
        <taxon>Chlorella</taxon>
    </lineage>
</organism>
<sequence length="445" mass="47467">MAGGGDGGMYMRLVEGPGAAITANPRTTMTDLPHPELLDVDGRVYRVLANAAASGSGRRPGPHPQQQLQRHYEAEDDAGDDAGSWGGFGGPAGSGGADEEEASVPIRQEGDSFVARMRLDSELFPVLIGRQGATKRRVEDDTGAGISIPGRGAQGTPVVIKGPSRSVVARACTQLDLIVGQALASRGPRSLDYNYFLCLPLASPELSAAFERWRDGVLAEPGAAEAGLEASVFMHPQHLHLTIAMLKLYRQARYMACLLHEEQRELAKQTLAGLQPRVQQLLGGAPLRVRLQGLEYMNDDPSQMHVMYLGVKDTPDSPGGLQRVQQLCAAVVQAFSAAGLLLPQDDRAVKLHATVLNSRYRRRSSGSGGGGSGGQAPGAGQQQGQQQGRQPWEQRQPFDGRRLLEQHGAVDFGAMQLPAVHISQRGQPYDAGTGFYRCAAALSLS</sequence>
<keyword evidence="5" id="KW-1185">Reference proteome</keyword>
<dbReference type="InterPro" id="IPR004088">
    <property type="entry name" value="KH_dom_type_1"/>
</dbReference>
<dbReference type="GO" id="GO:0006307">
    <property type="term" value="P:DNA alkylation repair"/>
    <property type="evidence" value="ECO:0007669"/>
    <property type="project" value="InterPro"/>
</dbReference>
<dbReference type="InterPro" id="IPR009210">
    <property type="entry name" value="ASCC1"/>
</dbReference>
<dbReference type="PANTHER" id="PTHR13360">
    <property type="entry name" value="ACTIVATING SIGNAL COINTEGRATOR 1 COMPLEX SUBUNIT 1"/>
    <property type="match status" value="1"/>
</dbReference>
<gene>
    <name evidence="4" type="ORF">COHA_003574</name>
</gene>
<dbReference type="Gene3D" id="3.30.1370.10">
    <property type="entry name" value="K Homology domain, type 1"/>
    <property type="match status" value="1"/>
</dbReference>
<feature type="compositionally biased region" description="Gly residues" evidence="2">
    <location>
        <begin position="366"/>
        <end position="377"/>
    </location>
</feature>
<evidence type="ECO:0000259" key="3">
    <source>
        <dbReference type="SMART" id="SM00322"/>
    </source>
</evidence>
<dbReference type="InterPro" id="IPR004087">
    <property type="entry name" value="KH_dom"/>
</dbReference>
<dbReference type="InterPro" id="IPR036612">
    <property type="entry name" value="KH_dom_type_1_sf"/>
</dbReference>
<comment type="caution">
    <text evidence="4">The sequence shown here is derived from an EMBL/GenBank/DDBJ whole genome shotgun (WGS) entry which is preliminary data.</text>
</comment>
<dbReference type="EMBL" id="JADXDR010000048">
    <property type="protein sequence ID" value="KAI7842828.1"/>
    <property type="molecule type" value="Genomic_DNA"/>
</dbReference>
<feature type="domain" description="K Homology" evidence="3">
    <location>
        <begin position="111"/>
        <end position="180"/>
    </location>
</feature>
<dbReference type="SUPFAM" id="SSF54791">
    <property type="entry name" value="Eukaryotic type KH-domain (KH-domain type I)"/>
    <property type="match status" value="1"/>
</dbReference>
<feature type="compositionally biased region" description="Gly residues" evidence="2">
    <location>
        <begin position="84"/>
        <end position="96"/>
    </location>
</feature>
<evidence type="ECO:0000256" key="2">
    <source>
        <dbReference type="SAM" id="MobiDB-lite"/>
    </source>
</evidence>
<evidence type="ECO:0000313" key="4">
    <source>
        <dbReference type="EMBL" id="KAI7842828.1"/>
    </source>
</evidence>
<dbReference type="GO" id="GO:0006355">
    <property type="term" value="P:regulation of DNA-templated transcription"/>
    <property type="evidence" value="ECO:0007669"/>
    <property type="project" value="TreeGrafter"/>
</dbReference>
<dbReference type="InterPro" id="IPR019510">
    <property type="entry name" value="AKAP7-like_phosphoesterase"/>
</dbReference>
<reference evidence="4" key="1">
    <citation type="submission" date="2020-11" db="EMBL/GenBank/DDBJ databases">
        <title>Chlorella ohadii genome sequencing and assembly.</title>
        <authorList>
            <person name="Murik O."/>
            <person name="Treves H."/>
            <person name="Kedem I."/>
            <person name="Shotland Y."/>
            <person name="Kaplan A."/>
        </authorList>
    </citation>
    <scope>NUCLEOTIDE SEQUENCE</scope>
    <source>
        <strain evidence="4">1</strain>
    </source>
</reference>
<proteinExistence type="predicted"/>
<dbReference type="PANTHER" id="PTHR13360:SF1">
    <property type="entry name" value="ACTIVATING SIGNAL COINTEGRATOR 1 COMPLEX SUBUNIT 1"/>
    <property type="match status" value="1"/>
</dbReference>
<evidence type="ECO:0000313" key="5">
    <source>
        <dbReference type="Proteomes" id="UP001205105"/>
    </source>
</evidence>
<dbReference type="GO" id="GO:0005634">
    <property type="term" value="C:nucleus"/>
    <property type="evidence" value="ECO:0007669"/>
    <property type="project" value="TreeGrafter"/>
</dbReference>
<dbReference type="Gene3D" id="3.90.1140.10">
    <property type="entry name" value="Cyclic phosphodiesterase"/>
    <property type="match status" value="1"/>
</dbReference>
<dbReference type="Proteomes" id="UP001205105">
    <property type="component" value="Unassembled WGS sequence"/>
</dbReference>
<dbReference type="SMART" id="SM00322">
    <property type="entry name" value="KH"/>
    <property type="match status" value="1"/>
</dbReference>